<organism evidence="1 2">
    <name type="scientific">Undibacterium umbellatum</name>
    <dbReference type="NCBI Taxonomy" id="2762300"/>
    <lineage>
        <taxon>Bacteria</taxon>
        <taxon>Pseudomonadati</taxon>
        <taxon>Pseudomonadota</taxon>
        <taxon>Betaproteobacteria</taxon>
        <taxon>Burkholderiales</taxon>
        <taxon>Oxalobacteraceae</taxon>
        <taxon>Undibacterium</taxon>
    </lineage>
</organism>
<protein>
    <submittedName>
        <fullName evidence="1">Uncharacterized protein</fullName>
    </submittedName>
</protein>
<accession>A0ABR6Z3R9</accession>
<dbReference type="Proteomes" id="UP000646911">
    <property type="component" value="Unassembled WGS sequence"/>
</dbReference>
<proteinExistence type="predicted"/>
<gene>
    <name evidence="1" type="ORF">H8L47_02445</name>
</gene>
<name>A0ABR6Z3R9_9BURK</name>
<keyword evidence="2" id="KW-1185">Reference proteome</keyword>
<evidence type="ECO:0000313" key="2">
    <source>
        <dbReference type="Proteomes" id="UP000646911"/>
    </source>
</evidence>
<dbReference type="EMBL" id="JACOFX010000001">
    <property type="protein sequence ID" value="MBC3906423.1"/>
    <property type="molecule type" value="Genomic_DNA"/>
</dbReference>
<comment type="caution">
    <text evidence="1">The sequence shown here is derived from an EMBL/GenBank/DDBJ whole genome shotgun (WGS) entry which is preliminary data.</text>
</comment>
<dbReference type="RefSeq" id="WP_186951637.1">
    <property type="nucleotide sequence ID" value="NZ_JACOFX010000001.1"/>
</dbReference>
<reference evidence="1 2" key="1">
    <citation type="submission" date="2020-08" db="EMBL/GenBank/DDBJ databases">
        <title>Novel species isolated from subtropical streams in China.</title>
        <authorList>
            <person name="Lu H."/>
        </authorList>
    </citation>
    <scope>NUCLEOTIDE SEQUENCE [LARGE SCALE GENOMIC DNA]</scope>
    <source>
        <strain evidence="1 2">NL8W</strain>
    </source>
</reference>
<sequence length="96" mass="10907">MLMLKSSRENLLDIEPHYKGKVLHNQRQAIVEQCLITGFTDAAGNQTVIFFWRFLLGKQQILYAVMQGFWQCVFVGAIQVHQLSLGCCGCRRLGSC</sequence>
<evidence type="ECO:0000313" key="1">
    <source>
        <dbReference type="EMBL" id="MBC3906423.1"/>
    </source>
</evidence>